<evidence type="ECO:0000313" key="1">
    <source>
        <dbReference type="EMBL" id="GBL72544.1"/>
    </source>
</evidence>
<proteinExistence type="predicted"/>
<evidence type="ECO:0000313" key="2">
    <source>
        <dbReference type="Proteomes" id="UP000499080"/>
    </source>
</evidence>
<keyword evidence="2" id="KW-1185">Reference proteome</keyword>
<dbReference type="AlphaFoldDB" id="A0A4Y2A0G6"/>
<dbReference type="EMBL" id="BGPR01078987">
    <property type="protein sequence ID" value="GBL72544.1"/>
    <property type="molecule type" value="Genomic_DNA"/>
</dbReference>
<protein>
    <submittedName>
        <fullName evidence="1">Uncharacterized protein</fullName>
    </submittedName>
</protein>
<gene>
    <name evidence="1" type="ORF">AVEN_4614_1</name>
</gene>
<organism evidence="1 2">
    <name type="scientific">Araneus ventricosus</name>
    <name type="common">Orbweaver spider</name>
    <name type="synonym">Epeira ventricosa</name>
    <dbReference type="NCBI Taxonomy" id="182803"/>
    <lineage>
        <taxon>Eukaryota</taxon>
        <taxon>Metazoa</taxon>
        <taxon>Ecdysozoa</taxon>
        <taxon>Arthropoda</taxon>
        <taxon>Chelicerata</taxon>
        <taxon>Arachnida</taxon>
        <taxon>Araneae</taxon>
        <taxon>Araneomorphae</taxon>
        <taxon>Entelegynae</taxon>
        <taxon>Araneoidea</taxon>
        <taxon>Araneidae</taxon>
        <taxon>Araneus</taxon>
    </lineage>
</organism>
<sequence>MEATFGAIADRYVQYLNNKYGQDVAVILWFPWMMTKKSTKNYMNDFDGQLHFSSSGCNVSCMKKQCYNIQKKSSLQNEWVKKRFIELFAKKVSQKLISACSRQLKMLTTIVNNAISVVPSI</sequence>
<comment type="caution">
    <text evidence="1">The sequence shown here is derived from an EMBL/GenBank/DDBJ whole genome shotgun (WGS) entry which is preliminary data.</text>
</comment>
<accession>A0A4Y2A0G6</accession>
<reference evidence="1 2" key="1">
    <citation type="journal article" date="2019" name="Sci. Rep.">
        <title>Orb-weaving spider Araneus ventricosus genome elucidates the spidroin gene catalogue.</title>
        <authorList>
            <person name="Kono N."/>
            <person name="Nakamura H."/>
            <person name="Ohtoshi R."/>
            <person name="Moran D.A.P."/>
            <person name="Shinohara A."/>
            <person name="Yoshida Y."/>
            <person name="Fujiwara M."/>
            <person name="Mori M."/>
            <person name="Tomita M."/>
            <person name="Arakawa K."/>
        </authorList>
    </citation>
    <scope>NUCLEOTIDE SEQUENCE [LARGE SCALE GENOMIC DNA]</scope>
</reference>
<dbReference type="Proteomes" id="UP000499080">
    <property type="component" value="Unassembled WGS sequence"/>
</dbReference>
<name>A0A4Y2A0G6_ARAVE</name>